<dbReference type="EMBL" id="JAPNOA010000018">
    <property type="protein sequence ID" value="MCY0964546.1"/>
    <property type="molecule type" value="Genomic_DNA"/>
</dbReference>
<sequence>MPIPVSVPLDPLEGWQVLDDLILDALTRRGATGVLIEEVRSRMKLAWDAHCFEHVLDVDEAVLDSVVQLQNAMQAYVTHLLFDRLLLEIELARLRGLR</sequence>
<comment type="caution">
    <text evidence="1">The sequence shown here is derived from an EMBL/GenBank/DDBJ whole genome shotgun (WGS) entry which is preliminary data.</text>
</comment>
<protein>
    <submittedName>
        <fullName evidence="1">Uncharacterized protein</fullName>
    </submittedName>
</protein>
<keyword evidence="2" id="KW-1185">Reference proteome</keyword>
<organism evidence="1 2">
    <name type="scientific">Parathalassolituus penaei</name>
    <dbReference type="NCBI Taxonomy" id="2997323"/>
    <lineage>
        <taxon>Bacteria</taxon>
        <taxon>Pseudomonadati</taxon>
        <taxon>Pseudomonadota</taxon>
        <taxon>Gammaproteobacteria</taxon>
        <taxon>Oceanospirillales</taxon>
        <taxon>Oceanospirillaceae</taxon>
        <taxon>Parathalassolituus</taxon>
    </lineage>
</organism>
<proteinExistence type="predicted"/>
<dbReference type="RefSeq" id="WP_283172762.1">
    <property type="nucleotide sequence ID" value="NZ_JAPNOA010000018.1"/>
</dbReference>
<dbReference type="AlphaFoldDB" id="A0A9X3EHX0"/>
<dbReference type="Proteomes" id="UP001150830">
    <property type="component" value="Unassembled WGS sequence"/>
</dbReference>
<evidence type="ECO:0000313" key="1">
    <source>
        <dbReference type="EMBL" id="MCY0964546.1"/>
    </source>
</evidence>
<evidence type="ECO:0000313" key="2">
    <source>
        <dbReference type="Proteomes" id="UP001150830"/>
    </source>
</evidence>
<accession>A0A9X3EHX0</accession>
<reference evidence="1" key="1">
    <citation type="submission" date="2022-11" db="EMBL/GenBank/DDBJ databases">
        <title>Parathalassolutuus dongxingensis gen. nov., sp. nov., a novel member of family Oceanospirillaceae isolated from a coastal shrimp pond in Guangxi, China.</title>
        <authorList>
            <person name="Chen H."/>
        </authorList>
    </citation>
    <scope>NUCLEOTIDE SEQUENCE</scope>
    <source>
        <strain evidence="1">G-43</strain>
    </source>
</reference>
<name>A0A9X3EHX0_9GAMM</name>
<gene>
    <name evidence="1" type="ORF">OUO13_05050</name>
</gene>